<accession>A0A1L9NFR2</accession>
<dbReference type="EMBL" id="KV878180">
    <property type="protein sequence ID" value="OJI88136.1"/>
    <property type="molecule type" value="Genomic_DNA"/>
</dbReference>
<dbReference type="AlphaFoldDB" id="A0A1L9NFR2"/>
<gene>
    <name evidence="1" type="ORF">ASPTUDRAFT_61528</name>
</gene>
<dbReference type="VEuPathDB" id="FungiDB:ASPTUDRAFT_61528"/>
<keyword evidence="2" id="KW-1185">Reference proteome</keyword>
<evidence type="ECO:0000313" key="2">
    <source>
        <dbReference type="Proteomes" id="UP000184304"/>
    </source>
</evidence>
<protein>
    <submittedName>
        <fullName evidence="1">Uncharacterized protein</fullName>
    </submittedName>
</protein>
<proteinExistence type="predicted"/>
<dbReference type="Proteomes" id="UP000184304">
    <property type="component" value="Unassembled WGS sequence"/>
</dbReference>
<organism evidence="1 2">
    <name type="scientific">Aspergillus tubingensis (strain CBS 134.48)</name>
    <dbReference type="NCBI Taxonomy" id="767770"/>
    <lineage>
        <taxon>Eukaryota</taxon>
        <taxon>Fungi</taxon>
        <taxon>Dikarya</taxon>
        <taxon>Ascomycota</taxon>
        <taxon>Pezizomycotina</taxon>
        <taxon>Eurotiomycetes</taxon>
        <taxon>Eurotiomycetidae</taxon>
        <taxon>Eurotiales</taxon>
        <taxon>Aspergillaceae</taxon>
        <taxon>Aspergillus</taxon>
        <taxon>Aspergillus subgen. Circumdati</taxon>
    </lineage>
</organism>
<name>A0A1L9NFR2_ASPTC</name>
<evidence type="ECO:0000313" key="1">
    <source>
        <dbReference type="EMBL" id="OJI88136.1"/>
    </source>
</evidence>
<reference evidence="2" key="1">
    <citation type="journal article" date="2017" name="Genome Biol.">
        <title>Comparative genomics reveals high biological diversity and specific adaptations in the industrially and medically important fungal genus Aspergillus.</title>
        <authorList>
            <person name="de Vries R.P."/>
            <person name="Riley R."/>
            <person name="Wiebenga A."/>
            <person name="Aguilar-Osorio G."/>
            <person name="Amillis S."/>
            <person name="Uchima C.A."/>
            <person name="Anderluh G."/>
            <person name="Asadollahi M."/>
            <person name="Askin M."/>
            <person name="Barry K."/>
            <person name="Battaglia E."/>
            <person name="Bayram O."/>
            <person name="Benocci T."/>
            <person name="Braus-Stromeyer S.A."/>
            <person name="Caldana C."/>
            <person name="Canovas D."/>
            <person name="Cerqueira G.C."/>
            <person name="Chen F."/>
            <person name="Chen W."/>
            <person name="Choi C."/>
            <person name="Clum A."/>
            <person name="Dos Santos R.A."/>
            <person name="Damasio A.R."/>
            <person name="Diallinas G."/>
            <person name="Emri T."/>
            <person name="Fekete E."/>
            <person name="Flipphi M."/>
            <person name="Freyberg S."/>
            <person name="Gallo A."/>
            <person name="Gournas C."/>
            <person name="Habgood R."/>
            <person name="Hainaut M."/>
            <person name="Harispe M.L."/>
            <person name="Henrissat B."/>
            <person name="Hilden K.S."/>
            <person name="Hope R."/>
            <person name="Hossain A."/>
            <person name="Karabika E."/>
            <person name="Karaffa L."/>
            <person name="Karanyi Z."/>
            <person name="Krasevec N."/>
            <person name="Kuo A."/>
            <person name="Kusch H."/>
            <person name="LaButti K."/>
            <person name="Lagendijk E.L."/>
            <person name="Lapidus A."/>
            <person name="Levasseur A."/>
            <person name="Lindquist E."/>
            <person name="Lipzen A."/>
            <person name="Logrieco A.F."/>
            <person name="MacCabe A."/>
            <person name="Maekelae M.R."/>
            <person name="Malavazi I."/>
            <person name="Melin P."/>
            <person name="Meyer V."/>
            <person name="Mielnichuk N."/>
            <person name="Miskei M."/>
            <person name="Molnar A.P."/>
            <person name="Mule G."/>
            <person name="Ngan C.Y."/>
            <person name="Orejas M."/>
            <person name="Orosz E."/>
            <person name="Ouedraogo J.P."/>
            <person name="Overkamp K.M."/>
            <person name="Park H.-S."/>
            <person name="Perrone G."/>
            <person name="Piumi F."/>
            <person name="Punt P.J."/>
            <person name="Ram A.F."/>
            <person name="Ramon A."/>
            <person name="Rauscher S."/>
            <person name="Record E."/>
            <person name="Riano-Pachon D.M."/>
            <person name="Robert V."/>
            <person name="Roehrig J."/>
            <person name="Ruller R."/>
            <person name="Salamov A."/>
            <person name="Salih N.S."/>
            <person name="Samson R.A."/>
            <person name="Sandor E."/>
            <person name="Sanguinetti M."/>
            <person name="Schuetze T."/>
            <person name="Sepcic K."/>
            <person name="Shelest E."/>
            <person name="Sherlock G."/>
            <person name="Sophianopoulou V."/>
            <person name="Squina F.M."/>
            <person name="Sun H."/>
            <person name="Susca A."/>
            <person name="Todd R.B."/>
            <person name="Tsang A."/>
            <person name="Unkles S.E."/>
            <person name="van de Wiele N."/>
            <person name="van Rossen-Uffink D."/>
            <person name="Oliveira J.V."/>
            <person name="Vesth T.C."/>
            <person name="Visser J."/>
            <person name="Yu J.-H."/>
            <person name="Zhou M."/>
            <person name="Andersen M.R."/>
            <person name="Archer D.B."/>
            <person name="Baker S.E."/>
            <person name="Benoit I."/>
            <person name="Brakhage A.A."/>
            <person name="Braus G.H."/>
            <person name="Fischer R."/>
            <person name="Frisvad J.C."/>
            <person name="Goldman G.H."/>
            <person name="Houbraken J."/>
            <person name="Oakley B."/>
            <person name="Pocsi I."/>
            <person name="Scazzocchio C."/>
            <person name="Seiboth B."/>
            <person name="vanKuyk P.A."/>
            <person name="Wortman J."/>
            <person name="Dyer P.S."/>
            <person name="Grigoriev I.V."/>
        </authorList>
    </citation>
    <scope>NUCLEOTIDE SEQUENCE [LARGE SCALE GENOMIC DNA]</scope>
    <source>
        <strain evidence="2">CBS 134.48</strain>
    </source>
</reference>
<sequence>MMLETQDAVDEKVWSTVQTVEMGGARGRVRVPRLREDRPVNREPQADHPRNFKFFYSNQRGLAEGGGDWPIVQRGLLIGASTQIPRECLSSPNLSCETRIFRK</sequence>